<gene>
    <name evidence="3" type="ORF">C1H87_13730</name>
</gene>
<sequence>MVNCGSDDSDPIDDKQEQEVTIDPNAFYVDKDHTEASDENDGRYVEDGGTGPWKTIQKMLNTLEAGQVGYVKEASTPYIPETITSAFDAVAFFVKRSGTENNPIIIAGYPGERPRIGYNNREEALQHDYHSGFATDHNTSYVTIRNFEISYLTASGVFMNPDVGLTNHNIVLEQLYIHHLYGPDNTGGVRLDGCNNCVVRNSIIHDIYSIKPGQNPFSSEPYLLHSGIHGYQPSNCIIENNKIYNVARAIFQKQAHEGHEKSHVVRNNIIFNANNTALALEIQGAGAAAPRNAEFYNNLVYDCNSAVNVPLQDVGEQGDGLKIYNNTIINTRSIAYTEEMINVEVFNNILSGMRPSWSNNTNPSIVFSTAETVGKYPFVNGISYFDNNLYYNIDENWTLERHGTNRVDLNSLEDWQNTTEPDFGLPNKPDQLSVINDPLFTDAPSRDYTLQSGSPALQGGRGGNYPTVLGAFRADEQIGPDWDVQ</sequence>
<dbReference type="AlphaFoldDB" id="A0A2K9PRP0"/>
<dbReference type="SUPFAM" id="SSF51126">
    <property type="entry name" value="Pectin lyase-like"/>
    <property type="match status" value="1"/>
</dbReference>
<organism evidence="3 4">
    <name type="scientific">Flavivirga eckloniae</name>
    <dbReference type="NCBI Taxonomy" id="1803846"/>
    <lineage>
        <taxon>Bacteria</taxon>
        <taxon>Pseudomonadati</taxon>
        <taxon>Bacteroidota</taxon>
        <taxon>Flavobacteriia</taxon>
        <taxon>Flavobacteriales</taxon>
        <taxon>Flavobacteriaceae</taxon>
        <taxon>Flavivirga</taxon>
    </lineage>
</organism>
<dbReference type="InterPro" id="IPR011050">
    <property type="entry name" value="Pectin_lyase_fold/virulence"/>
</dbReference>
<dbReference type="InterPro" id="IPR039448">
    <property type="entry name" value="Beta_helix"/>
</dbReference>
<proteinExistence type="predicted"/>
<evidence type="ECO:0000313" key="3">
    <source>
        <dbReference type="EMBL" id="AUP79709.1"/>
    </source>
</evidence>
<dbReference type="Gene3D" id="2.160.20.10">
    <property type="entry name" value="Single-stranded right-handed beta-helix, Pectin lyase-like"/>
    <property type="match status" value="1"/>
</dbReference>
<dbReference type="EMBL" id="CP025791">
    <property type="protein sequence ID" value="AUP79709.1"/>
    <property type="molecule type" value="Genomic_DNA"/>
</dbReference>
<dbReference type="KEGG" id="fek:C1H87_13730"/>
<keyword evidence="4" id="KW-1185">Reference proteome</keyword>
<evidence type="ECO:0000313" key="4">
    <source>
        <dbReference type="Proteomes" id="UP000235826"/>
    </source>
</evidence>
<feature type="compositionally biased region" description="Basic and acidic residues" evidence="1">
    <location>
        <begin position="29"/>
        <end position="46"/>
    </location>
</feature>
<protein>
    <recommendedName>
        <fullName evidence="2">Right handed beta helix domain-containing protein</fullName>
    </recommendedName>
</protein>
<feature type="domain" description="Right handed beta helix" evidence="2">
    <location>
        <begin position="138"/>
        <end position="306"/>
    </location>
</feature>
<feature type="region of interest" description="Disordered" evidence="1">
    <location>
        <begin position="1"/>
        <end position="46"/>
    </location>
</feature>
<accession>A0A2K9PRP0</accession>
<evidence type="ECO:0000259" key="2">
    <source>
        <dbReference type="Pfam" id="PF13229"/>
    </source>
</evidence>
<dbReference type="Pfam" id="PF13229">
    <property type="entry name" value="Beta_helix"/>
    <property type="match status" value="1"/>
</dbReference>
<name>A0A2K9PRP0_9FLAO</name>
<evidence type="ECO:0000256" key="1">
    <source>
        <dbReference type="SAM" id="MobiDB-lite"/>
    </source>
</evidence>
<reference evidence="3 4" key="1">
    <citation type="submission" date="2018-01" db="EMBL/GenBank/DDBJ databases">
        <title>Complete genome sequence of Flavivirga eckloniae ECD14 isolated from seaweed Ecklonia cava.</title>
        <authorList>
            <person name="Lee J.H."/>
            <person name="Baik K.S."/>
            <person name="Seong C.N."/>
        </authorList>
    </citation>
    <scope>NUCLEOTIDE SEQUENCE [LARGE SCALE GENOMIC DNA]</scope>
    <source>
        <strain evidence="3 4">ECD14</strain>
    </source>
</reference>
<dbReference type="Proteomes" id="UP000235826">
    <property type="component" value="Chromosome"/>
</dbReference>
<dbReference type="SMART" id="SM00710">
    <property type="entry name" value="PbH1"/>
    <property type="match status" value="5"/>
</dbReference>
<dbReference type="InterPro" id="IPR006626">
    <property type="entry name" value="PbH1"/>
</dbReference>
<dbReference type="InterPro" id="IPR012334">
    <property type="entry name" value="Pectin_lyas_fold"/>
</dbReference>